<feature type="transmembrane region" description="Helical" evidence="22">
    <location>
        <begin position="66"/>
        <end position="84"/>
    </location>
</feature>
<evidence type="ECO:0000313" key="25">
    <source>
        <dbReference type="Proteomes" id="UP000187455"/>
    </source>
</evidence>
<dbReference type="Gene3D" id="1.20.1110.10">
    <property type="entry name" value="Calcium-transporting ATPase, transmembrane domain"/>
    <property type="match status" value="1"/>
</dbReference>
<dbReference type="InterPro" id="IPR036412">
    <property type="entry name" value="HAD-like_sf"/>
</dbReference>
<feature type="transmembrane region" description="Helical" evidence="22">
    <location>
        <begin position="909"/>
        <end position="929"/>
    </location>
</feature>
<dbReference type="NCBIfam" id="TIGR01494">
    <property type="entry name" value="ATPase_P-type"/>
    <property type="match status" value="2"/>
</dbReference>
<feature type="transmembrane region" description="Helical" evidence="22">
    <location>
        <begin position="941"/>
        <end position="961"/>
    </location>
</feature>
<keyword evidence="7" id="KW-0479">Metal-binding</keyword>
<dbReference type="PANTHER" id="PTHR42861">
    <property type="entry name" value="CALCIUM-TRANSPORTING ATPASE"/>
    <property type="match status" value="1"/>
</dbReference>
<evidence type="ECO:0000256" key="5">
    <source>
        <dbReference type="ARBA" id="ARBA00022538"/>
    </source>
</evidence>
<keyword evidence="6 22" id="KW-0812">Transmembrane</keyword>
<comment type="cofactor">
    <cofactor evidence="1">
        <name>Mg(2+)</name>
        <dbReference type="ChEBI" id="CHEBI:18420"/>
    </cofactor>
</comment>
<dbReference type="InterPro" id="IPR004014">
    <property type="entry name" value="ATPase_P-typ_cation-transptr_N"/>
</dbReference>
<dbReference type="SUPFAM" id="SSF81653">
    <property type="entry name" value="Calcium ATPase, transduction domain A"/>
    <property type="match status" value="1"/>
</dbReference>
<dbReference type="EC" id="7.2.2.3" evidence="19"/>
<dbReference type="InterPro" id="IPR008250">
    <property type="entry name" value="ATPase_P-typ_transduc_dom_A_sf"/>
</dbReference>
<evidence type="ECO:0000256" key="2">
    <source>
        <dbReference type="ARBA" id="ARBA00004651"/>
    </source>
</evidence>
<evidence type="ECO:0000256" key="13">
    <source>
        <dbReference type="ARBA" id="ARBA00022989"/>
    </source>
</evidence>
<dbReference type="Pfam" id="PF13246">
    <property type="entry name" value="Cation_ATPase"/>
    <property type="match status" value="1"/>
</dbReference>
<comment type="subcellular location">
    <subcellularLocation>
        <location evidence="2">Cell membrane</location>
        <topology evidence="2">Multi-pass membrane protein</topology>
    </subcellularLocation>
</comment>
<comment type="catalytic activity">
    <reaction evidence="20">
        <text>K(+)(in) + ATP + H2O = K(+)(out) + ADP + phosphate + H(+)</text>
        <dbReference type="Rhea" id="RHEA:75815"/>
        <dbReference type="ChEBI" id="CHEBI:15377"/>
        <dbReference type="ChEBI" id="CHEBI:15378"/>
        <dbReference type="ChEBI" id="CHEBI:29103"/>
        <dbReference type="ChEBI" id="CHEBI:30616"/>
        <dbReference type="ChEBI" id="CHEBI:43474"/>
        <dbReference type="ChEBI" id="CHEBI:456216"/>
    </reaction>
</comment>
<dbReference type="Pfam" id="PF00122">
    <property type="entry name" value="E1-E2_ATPase"/>
    <property type="match status" value="1"/>
</dbReference>
<dbReference type="PROSITE" id="PS00154">
    <property type="entry name" value="ATPASE_E1_E2"/>
    <property type="match status" value="1"/>
</dbReference>
<feature type="transmembrane region" description="Helical" evidence="22">
    <location>
        <begin position="815"/>
        <end position="843"/>
    </location>
</feature>
<dbReference type="InterPro" id="IPR023299">
    <property type="entry name" value="ATPase_P-typ_cyto_dom_N"/>
</dbReference>
<dbReference type="GO" id="GO:0016887">
    <property type="term" value="F:ATP hydrolysis activity"/>
    <property type="evidence" value="ECO:0007669"/>
    <property type="project" value="InterPro"/>
</dbReference>
<dbReference type="InterPro" id="IPR023214">
    <property type="entry name" value="HAD_sf"/>
</dbReference>
<evidence type="ECO:0000256" key="11">
    <source>
        <dbReference type="ARBA" id="ARBA00022958"/>
    </source>
</evidence>
<feature type="transmembrane region" description="Helical" evidence="22">
    <location>
        <begin position="742"/>
        <end position="763"/>
    </location>
</feature>
<keyword evidence="25" id="KW-1185">Reference proteome</keyword>
<dbReference type="InterPro" id="IPR006414">
    <property type="entry name" value="P-type_ATPase_IID"/>
</dbReference>
<dbReference type="EMBL" id="LSSL01007188">
    <property type="protein sequence ID" value="OLY78124.1"/>
    <property type="molecule type" value="Genomic_DNA"/>
</dbReference>
<comment type="caution">
    <text evidence="24">The sequence shown here is derived from an EMBL/GenBank/DDBJ whole genome shotgun (WGS) entry which is preliminary data.</text>
</comment>
<dbReference type="FunFam" id="3.40.50.1000:FF:000047">
    <property type="entry name" value="Sodium P-type ATPase"/>
    <property type="match status" value="1"/>
</dbReference>
<evidence type="ECO:0000256" key="21">
    <source>
        <dbReference type="ARBA" id="ARBA00049499"/>
    </source>
</evidence>
<evidence type="ECO:0000256" key="22">
    <source>
        <dbReference type="SAM" id="Phobius"/>
    </source>
</evidence>
<dbReference type="Gene3D" id="2.70.150.10">
    <property type="entry name" value="Calcium-transporting ATPase, cytoplasmic transduction domain A"/>
    <property type="match status" value="1"/>
</dbReference>
<evidence type="ECO:0000256" key="6">
    <source>
        <dbReference type="ARBA" id="ARBA00022692"/>
    </source>
</evidence>
<keyword evidence="16 22" id="KW-0472">Membrane</keyword>
<dbReference type="InterPro" id="IPR059000">
    <property type="entry name" value="ATPase_P-type_domA"/>
</dbReference>
<sequence>MSDLKVDEISKLFHTLSVEETVQLLKTDISNGLSQVEVESRLLKFGTNELRGEGGVSPLKIIIRQFTNIMVFILAGAAILSFIIKDFPEAGVVLAIIFLNATVGFFQEFKAEKTVDSLRKMTSPTTNALRDGHLVNVPTLSLVPGDVIYFKSGDVVGADCRLFDVLNFETDEALLTGETLPVLKEIEAIPDPEQPLGDRINIGYASTIVSKGRAKGIVTYTGMKTEVGKIAKKLMESETSQKTKLNKSLDRMSLFCLGIAIILVIVVFAANKFKINGEVLIYAVSLAIAVIPEGLLAVLTLTMAMGVRQMSKQKALVRQLTALETLGSVTDICSDKTGTLTQAKMVLVRSWIPGEGDYNISGLGFEPFGDVTKSVSSNDSSSSSTKSVLISTEEFSESFNKVAQISALCNMSDIKMDPETSEWFGLGDPTEIALQVFSNKVGYGKQYYFNSDKKWKTQCEFSFDSSIKRMTVIYRDIDDNLVAFMKGATERIVKCCNRVLMNGVIKEISSTDLFSLVEPQIDSMASDGLRVISLAYRDIGPDEFKGPSDKWDRSTAEKDMIYVGLVGIYDPPRPESRVSVEKCFKAGINVHMLTGDHPATATSIAKQVGIIPESITLFESEKDGANVQVHGLVMTASQFDILTDEQVDAMPELPSVIARCTPDTKVKLIEALHRRNAIVAMTGDGVNDSPSLKISDVGIAMGMTGSDVAKQASSIILTDDNFSTIVRAVAEGRRLFTNISKFIRCLIGANVAELICLVVGLAFPDANGKSVFPLSPVAILTNNLITGTPPAMSLGTEKAPLDNMENPPRDPKKGLFVTEVIVDVLFHGIFIGLLSIFSFYLVLDVFGNGELGENCNNTFNDSCKYVYKARGTNFAVLTILLMFYSYSCRDPRNQTLSPHMLKNVYENKYLFYSFWAGIIVTIVAIYVPGLNHDVFKHSPISWEWSIVAISIVVYLAADALYKYLKSFIFKPAYLKTEKHLYLQQMATRMSKN</sequence>
<keyword evidence="17" id="KW-0739">Sodium transport</keyword>
<dbReference type="Gene3D" id="3.40.1110.10">
    <property type="entry name" value="Calcium-transporting ATPase, cytoplasmic domain N"/>
    <property type="match status" value="1"/>
</dbReference>
<keyword evidence="15" id="KW-0406">Ion transport</keyword>
<dbReference type="InterPro" id="IPR006068">
    <property type="entry name" value="ATPase_P-typ_cation-transptr_C"/>
</dbReference>
<dbReference type="AlphaFoldDB" id="A0A1R0GMJ7"/>
<dbReference type="GO" id="GO:0006813">
    <property type="term" value="P:potassium ion transport"/>
    <property type="evidence" value="ECO:0007669"/>
    <property type="project" value="UniProtKB-KW"/>
</dbReference>
<dbReference type="GO" id="GO:0008554">
    <property type="term" value="F:P-type sodium transporter activity"/>
    <property type="evidence" value="ECO:0007669"/>
    <property type="project" value="UniProtKB-EC"/>
</dbReference>
<comment type="similarity">
    <text evidence="18">Belongs to the cation transport ATPase (P-type) (TC 3.A.3) family. Type IID subfamily.</text>
</comment>
<feature type="transmembrane region" description="Helical" evidence="22">
    <location>
        <begin position="871"/>
        <end position="888"/>
    </location>
</feature>
<evidence type="ECO:0000256" key="8">
    <source>
        <dbReference type="ARBA" id="ARBA00022741"/>
    </source>
</evidence>
<evidence type="ECO:0000256" key="1">
    <source>
        <dbReference type="ARBA" id="ARBA00001946"/>
    </source>
</evidence>
<keyword evidence="8" id="KW-0547">Nucleotide-binding</keyword>
<keyword evidence="11" id="KW-0630">Potassium</keyword>
<dbReference type="SMART" id="SM00831">
    <property type="entry name" value="Cation_ATPase_N"/>
    <property type="match status" value="1"/>
</dbReference>
<keyword evidence="10" id="KW-0460">Magnesium</keyword>
<dbReference type="GO" id="GO:0005886">
    <property type="term" value="C:plasma membrane"/>
    <property type="evidence" value="ECO:0007669"/>
    <property type="project" value="UniProtKB-SubCell"/>
</dbReference>
<dbReference type="SFLD" id="SFLDG00002">
    <property type="entry name" value="C1.7:_P-type_atpase_like"/>
    <property type="match status" value="1"/>
</dbReference>
<evidence type="ECO:0000256" key="16">
    <source>
        <dbReference type="ARBA" id="ARBA00023136"/>
    </source>
</evidence>
<dbReference type="Proteomes" id="UP000187455">
    <property type="component" value="Unassembled WGS sequence"/>
</dbReference>
<evidence type="ECO:0000256" key="4">
    <source>
        <dbReference type="ARBA" id="ARBA00022475"/>
    </source>
</evidence>
<dbReference type="OrthoDB" id="116380at2759"/>
<dbReference type="Gene3D" id="3.40.50.1000">
    <property type="entry name" value="HAD superfamily/HAD-like"/>
    <property type="match status" value="1"/>
</dbReference>
<dbReference type="SFLD" id="SFLDF00027">
    <property type="entry name" value="p-type_atpase"/>
    <property type="match status" value="1"/>
</dbReference>
<comment type="catalytic activity">
    <reaction evidence="21">
        <text>Na(+)(in) + ATP + H2O = Na(+)(out) + ADP + phosphate + H(+)</text>
        <dbReference type="Rhea" id="RHEA:14633"/>
        <dbReference type="ChEBI" id="CHEBI:15377"/>
        <dbReference type="ChEBI" id="CHEBI:15378"/>
        <dbReference type="ChEBI" id="CHEBI:29101"/>
        <dbReference type="ChEBI" id="CHEBI:30616"/>
        <dbReference type="ChEBI" id="CHEBI:43474"/>
        <dbReference type="ChEBI" id="CHEBI:456216"/>
        <dbReference type="EC" id="7.2.2.3"/>
    </reaction>
    <physiologicalReaction direction="left-to-right" evidence="21">
        <dbReference type="Rhea" id="RHEA:14634"/>
    </physiologicalReaction>
</comment>
<keyword evidence="12" id="KW-1278">Translocase</keyword>
<dbReference type="GO" id="GO:0046872">
    <property type="term" value="F:metal ion binding"/>
    <property type="evidence" value="ECO:0007669"/>
    <property type="project" value="UniProtKB-KW"/>
</dbReference>
<dbReference type="GO" id="GO:0005524">
    <property type="term" value="F:ATP binding"/>
    <property type="evidence" value="ECO:0007669"/>
    <property type="project" value="UniProtKB-KW"/>
</dbReference>
<evidence type="ECO:0000256" key="3">
    <source>
        <dbReference type="ARBA" id="ARBA00022448"/>
    </source>
</evidence>
<dbReference type="InterPro" id="IPR023298">
    <property type="entry name" value="ATPase_P-typ_TM_dom_sf"/>
</dbReference>
<organism evidence="24 25">
    <name type="scientific">Smittium mucronatum</name>
    <dbReference type="NCBI Taxonomy" id="133383"/>
    <lineage>
        <taxon>Eukaryota</taxon>
        <taxon>Fungi</taxon>
        <taxon>Fungi incertae sedis</taxon>
        <taxon>Zoopagomycota</taxon>
        <taxon>Kickxellomycotina</taxon>
        <taxon>Harpellomycetes</taxon>
        <taxon>Harpellales</taxon>
        <taxon>Legeriomycetaceae</taxon>
        <taxon>Smittium</taxon>
    </lineage>
</organism>
<dbReference type="InterPro" id="IPR001757">
    <property type="entry name" value="P_typ_ATPase"/>
</dbReference>
<gene>
    <name evidence="24" type="ORF">AYI68_g7836</name>
</gene>
<dbReference type="InterPro" id="IPR044492">
    <property type="entry name" value="P_typ_ATPase_HD_dom"/>
</dbReference>
<evidence type="ECO:0000256" key="14">
    <source>
        <dbReference type="ARBA" id="ARBA00023053"/>
    </source>
</evidence>
<feature type="transmembrane region" description="Helical" evidence="22">
    <location>
        <begin position="775"/>
        <end position="794"/>
    </location>
</feature>
<evidence type="ECO:0000256" key="20">
    <source>
        <dbReference type="ARBA" id="ARBA00048599"/>
    </source>
</evidence>
<protein>
    <recommendedName>
        <fullName evidence="19">P-type Na(+) transporter</fullName>
        <ecNumber evidence="19">7.2.2.3</ecNumber>
    </recommendedName>
</protein>
<dbReference type="NCBIfam" id="TIGR01523">
    <property type="entry name" value="ATPase-IID_K-Na"/>
    <property type="match status" value="1"/>
</dbReference>
<dbReference type="SUPFAM" id="SSF56784">
    <property type="entry name" value="HAD-like"/>
    <property type="match status" value="1"/>
</dbReference>
<evidence type="ECO:0000256" key="17">
    <source>
        <dbReference type="ARBA" id="ARBA00023201"/>
    </source>
</evidence>
<evidence type="ECO:0000313" key="24">
    <source>
        <dbReference type="EMBL" id="OLY78124.1"/>
    </source>
</evidence>
<dbReference type="SUPFAM" id="SSF81660">
    <property type="entry name" value="Metal cation-transporting ATPase, ATP-binding domain N"/>
    <property type="match status" value="1"/>
</dbReference>
<dbReference type="Pfam" id="PF00690">
    <property type="entry name" value="Cation_ATPase_N"/>
    <property type="match status" value="1"/>
</dbReference>
<proteinExistence type="inferred from homology"/>
<feature type="transmembrane region" description="Helical" evidence="22">
    <location>
        <begin position="279"/>
        <end position="304"/>
    </location>
</feature>
<evidence type="ECO:0000256" key="15">
    <source>
        <dbReference type="ARBA" id="ARBA00023065"/>
    </source>
</evidence>
<dbReference type="PRINTS" id="PR00119">
    <property type="entry name" value="CATATPASE"/>
</dbReference>
<evidence type="ECO:0000256" key="7">
    <source>
        <dbReference type="ARBA" id="ARBA00022723"/>
    </source>
</evidence>
<keyword evidence="9" id="KW-0067">ATP-binding</keyword>
<dbReference type="SUPFAM" id="SSF81665">
    <property type="entry name" value="Calcium ATPase, transmembrane domain M"/>
    <property type="match status" value="1"/>
</dbReference>
<reference evidence="24 25" key="1">
    <citation type="journal article" date="2016" name="Mol. Biol. Evol.">
        <title>Genome-Wide Survey of Gut Fungi (Harpellales) Reveals the First Horizontally Transferred Ubiquitin Gene from a Mosquito Host.</title>
        <authorList>
            <person name="Wang Y."/>
            <person name="White M.M."/>
            <person name="Kvist S."/>
            <person name="Moncalvo J.M."/>
        </authorList>
    </citation>
    <scope>NUCLEOTIDE SEQUENCE [LARGE SCALE GENOMIC DNA]</scope>
    <source>
        <strain evidence="24 25">ALG-7-W6</strain>
    </source>
</reference>
<keyword evidence="13 22" id="KW-1133">Transmembrane helix</keyword>
<dbReference type="InterPro" id="IPR018303">
    <property type="entry name" value="ATPase_P-typ_P_site"/>
</dbReference>
<keyword evidence="3" id="KW-0813">Transport</keyword>
<feature type="transmembrane region" description="Helical" evidence="22">
    <location>
        <begin position="90"/>
        <end position="109"/>
    </location>
</feature>
<keyword evidence="4" id="KW-1003">Cell membrane</keyword>
<dbReference type="STRING" id="133383.A0A1R0GMJ7"/>
<keyword evidence="5" id="KW-0633">Potassium transport</keyword>
<name>A0A1R0GMJ7_9FUNG</name>
<dbReference type="Pfam" id="PF00689">
    <property type="entry name" value="Cation_ATPase_C"/>
    <property type="match status" value="1"/>
</dbReference>
<evidence type="ECO:0000256" key="9">
    <source>
        <dbReference type="ARBA" id="ARBA00022840"/>
    </source>
</evidence>
<evidence type="ECO:0000256" key="19">
    <source>
        <dbReference type="ARBA" id="ARBA00035029"/>
    </source>
</evidence>
<accession>A0A1R0GMJ7</accession>
<feature type="transmembrane region" description="Helical" evidence="22">
    <location>
        <begin position="252"/>
        <end position="273"/>
    </location>
</feature>
<keyword evidence="14" id="KW-0915">Sodium</keyword>
<evidence type="ECO:0000256" key="12">
    <source>
        <dbReference type="ARBA" id="ARBA00022967"/>
    </source>
</evidence>
<dbReference type="PRINTS" id="PR00121">
    <property type="entry name" value="NAKATPASE"/>
</dbReference>
<evidence type="ECO:0000256" key="18">
    <source>
        <dbReference type="ARBA" id="ARBA00035017"/>
    </source>
</evidence>
<evidence type="ECO:0000259" key="23">
    <source>
        <dbReference type="SMART" id="SM00831"/>
    </source>
</evidence>
<evidence type="ECO:0000256" key="10">
    <source>
        <dbReference type="ARBA" id="ARBA00022842"/>
    </source>
</evidence>
<dbReference type="SFLD" id="SFLDS00003">
    <property type="entry name" value="Haloacid_Dehalogenase"/>
    <property type="match status" value="1"/>
</dbReference>
<feature type="domain" description="Cation-transporting P-type ATPase N-terminal" evidence="23">
    <location>
        <begin position="12"/>
        <end position="86"/>
    </location>
</feature>